<evidence type="ECO:0000313" key="2">
    <source>
        <dbReference type="Proteomes" id="UP000649799"/>
    </source>
</evidence>
<dbReference type="Proteomes" id="UP000649799">
    <property type="component" value="Unassembled WGS sequence"/>
</dbReference>
<organism evidence="1 2">
    <name type="scientific">Cyclobacterium plantarum</name>
    <dbReference type="NCBI Taxonomy" id="2716263"/>
    <lineage>
        <taxon>Bacteria</taxon>
        <taxon>Pseudomonadati</taxon>
        <taxon>Bacteroidota</taxon>
        <taxon>Cytophagia</taxon>
        <taxon>Cytophagales</taxon>
        <taxon>Cyclobacteriaceae</taxon>
        <taxon>Cyclobacterium</taxon>
    </lineage>
</organism>
<dbReference type="EMBL" id="JAANYN010000007">
    <property type="protein sequence ID" value="NHE58482.1"/>
    <property type="molecule type" value="Genomic_DNA"/>
</dbReference>
<keyword evidence="2" id="KW-1185">Reference proteome</keyword>
<accession>A0ABX0HA25</accession>
<protein>
    <submittedName>
        <fullName evidence="1">Uncharacterized protein</fullName>
    </submittedName>
</protein>
<reference evidence="1 2" key="1">
    <citation type="submission" date="2020-03" db="EMBL/GenBank/DDBJ databases">
        <title>Cyclobacterium plantarum sp. nov., a marine bacterium isolated from a coastal-marine wetland.</title>
        <authorList>
            <person name="Sanchez-Porro C."/>
            <person name="Ventosa A."/>
            <person name="Amoozegar M."/>
        </authorList>
    </citation>
    <scope>NUCLEOTIDE SEQUENCE [LARGE SCALE GENOMIC DNA]</scope>
    <source>
        <strain evidence="1 2">GBPx2</strain>
    </source>
</reference>
<evidence type="ECO:0000313" key="1">
    <source>
        <dbReference type="EMBL" id="NHE58482.1"/>
    </source>
</evidence>
<proteinExistence type="predicted"/>
<gene>
    <name evidence="1" type="ORF">G9Q97_16860</name>
</gene>
<sequence>MKNPFVIFLFIILPYMVTYGQQKVVNYNIDTGTFTDELPFDERFTIAFTSTNEISSLEIKYKIQNYDVKKLEKNPKKYYFQDPTLVDDDGFITVTRRAINSKTFSIGNIGPIHANTPYTFNFKGFEKIVLNEDEEKRLKNDIKNFLENIYLGDKQIPDFEIVLTEFNNILKKYVEDDIFESNRKKVTELDLLASLSVQIRELRNLQNKRIYLEESNVAIVGSIIKSLPIVCFEFNSINLDDNNWKALNGNINKNIEKFKDVTIRDFISFLKEDCNDFIQTEKLILGENSLVLNSGKLKIIDTEKFDNIETLNFISSGFKALFELRKPDQSPEYYFREGSRNLFENLIHEFDYNIESGYEKDGLTAISEKMLSLNNKAISEIPNILANKYTEVMLSQIEYYSFTDVQSQSTPYVNVDLGILYADELNTPFILETINFHFSPINRDALLSDIKGFWNHLEKRLSFQVGLAQRLGPTDETFENYLAGALGTPYVGLGFRANRILRISTGAIFYQQSNLNPVVDSKYTKSSFVFSVSINSALSNALGGLNSLVNNDGK</sequence>
<name>A0ABX0HA25_9BACT</name>
<dbReference type="RefSeq" id="WP_166148918.1">
    <property type="nucleotide sequence ID" value="NZ_JAANYN010000007.1"/>
</dbReference>
<comment type="caution">
    <text evidence="1">The sequence shown here is derived from an EMBL/GenBank/DDBJ whole genome shotgun (WGS) entry which is preliminary data.</text>
</comment>